<reference evidence="2" key="1">
    <citation type="submission" date="2017-11" db="EMBL/GenBank/DDBJ databases">
        <title>Phenotypic and genomic properties of facultatively anaerobic sulfur-reducing natronoarchaea from hypersaline soda lakes.</title>
        <authorList>
            <person name="Sorokin D.Y."/>
            <person name="Kublanov I.V."/>
            <person name="Roman P."/>
            <person name="Sinninghe Damste J.S."/>
            <person name="Golyshin P.N."/>
            <person name="Rojo D."/>
            <person name="Ciordia S."/>
            <person name="Mena M.D.C."/>
            <person name="Ferrer M."/>
            <person name="Messina E."/>
            <person name="Smedile F."/>
            <person name="La Spada G."/>
            <person name="La Cono V."/>
            <person name="Yakimov M.M."/>
        </authorList>
    </citation>
    <scope>NUCLEOTIDE SEQUENCE [LARGE SCALE GENOMIC DNA]</scope>
    <source>
        <strain evidence="2">AArc-Sl</strain>
    </source>
</reference>
<keyword evidence="2" id="KW-1185">Reference proteome</keyword>
<sequence>MREVTVEGFVRESPPSIKRHLTPERVVEYEGSFEVDRVETAGEATLVTATGPGLSMTLRFETRDGRMYYTQEGETGPFAAMETWIDVEPENEGSRVRFTSAVELSAPLPFGDRIAAWKRKGELKRAIRSLREDVE</sequence>
<evidence type="ECO:0000313" key="2">
    <source>
        <dbReference type="Proteomes" id="UP000263012"/>
    </source>
</evidence>
<organism evidence="1 2">
    <name type="scientific">Halalkaliarchaeum desulfuricum</name>
    <dbReference type="NCBI Taxonomy" id="2055893"/>
    <lineage>
        <taxon>Archaea</taxon>
        <taxon>Methanobacteriati</taxon>
        <taxon>Methanobacteriota</taxon>
        <taxon>Stenosarchaea group</taxon>
        <taxon>Halobacteria</taxon>
        <taxon>Halobacteriales</taxon>
        <taxon>Haloferacaceae</taxon>
        <taxon>Halalkaliarchaeum</taxon>
    </lineage>
</organism>
<dbReference type="RefSeq" id="WP_119821515.1">
    <property type="nucleotide sequence ID" value="NZ_CP025066.1"/>
</dbReference>
<dbReference type="SUPFAM" id="SSF55961">
    <property type="entry name" value="Bet v1-like"/>
    <property type="match status" value="1"/>
</dbReference>
<dbReference type="InterPro" id="IPR019587">
    <property type="entry name" value="Polyketide_cyclase/dehydratase"/>
</dbReference>
<dbReference type="EMBL" id="CP025066">
    <property type="protein sequence ID" value="AUX10845.1"/>
    <property type="molecule type" value="Genomic_DNA"/>
</dbReference>
<dbReference type="GeneID" id="37879604"/>
<dbReference type="Pfam" id="PF10604">
    <property type="entry name" value="Polyketide_cyc2"/>
    <property type="match status" value="1"/>
</dbReference>
<dbReference type="Proteomes" id="UP000263012">
    <property type="component" value="Chromosome"/>
</dbReference>
<dbReference type="KEGG" id="hdf:AArcSl_3239"/>
<accession>A0A343TP23</accession>
<name>A0A343TP23_9EURY</name>
<evidence type="ECO:0000313" key="1">
    <source>
        <dbReference type="EMBL" id="AUX10845.1"/>
    </source>
</evidence>
<proteinExistence type="predicted"/>
<dbReference type="InterPro" id="IPR023393">
    <property type="entry name" value="START-like_dom_sf"/>
</dbReference>
<gene>
    <name evidence="1" type="ORF">AArcSl_3239</name>
</gene>
<dbReference type="Gene3D" id="3.30.530.20">
    <property type="match status" value="1"/>
</dbReference>
<dbReference type="AlphaFoldDB" id="A0A343TP23"/>
<dbReference type="OrthoDB" id="262877at2157"/>
<protein>
    <submittedName>
        <fullName evidence="1">Polyketide cyclase</fullName>
    </submittedName>
</protein>